<dbReference type="RefSeq" id="WP_193751952.1">
    <property type="nucleotide sequence ID" value="NZ_BBXV01000011.1"/>
</dbReference>
<dbReference type="InterPro" id="IPR038200">
    <property type="entry name" value="GW_dom_sf"/>
</dbReference>
<name>A0A0U9H4I9_9BACI</name>
<evidence type="ECO:0000259" key="6">
    <source>
        <dbReference type="SMART" id="SM00047"/>
    </source>
</evidence>
<keyword evidence="4" id="KW-0378">Hydrolase</keyword>
<gene>
    <name evidence="8" type="ORF">OPHB3_0804</name>
</gene>
<dbReference type="SMART" id="SM00047">
    <property type="entry name" value="LYZ2"/>
    <property type="match status" value="1"/>
</dbReference>
<keyword evidence="5" id="KW-0961">Cell wall biogenesis/degradation</keyword>
<dbReference type="InterPro" id="IPR003646">
    <property type="entry name" value="SH3-like_bac-type"/>
</dbReference>
<dbReference type="GO" id="GO:0004040">
    <property type="term" value="F:amidase activity"/>
    <property type="evidence" value="ECO:0007669"/>
    <property type="project" value="InterPro"/>
</dbReference>
<evidence type="ECO:0000313" key="8">
    <source>
        <dbReference type="EMBL" id="GAQ16880.1"/>
    </source>
</evidence>
<proteinExistence type="predicted"/>
<dbReference type="Proteomes" id="UP000052946">
    <property type="component" value="Unassembled WGS sequence"/>
</dbReference>
<feature type="domain" description="Mannosyl-glycoprotein endo-beta-N-acetylglucosamidase-like" evidence="6">
    <location>
        <begin position="439"/>
        <end position="591"/>
    </location>
</feature>
<evidence type="ECO:0000259" key="7">
    <source>
        <dbReference type="SMART" id="SM00287"/>
    </source>
</evidence>
<keyword evidence="2" id="KW-0964">Secreted</keyword>
<dbReference type="InterPro" id="IPR025987">
    <property type="entry name" value="GW_dom"/>
</dbReference>
<dbReference type="InterPro" id="IPR002901">
    <property type="entry name" value="MGlyc_endo_b_GlcNAc-like_dom"/>
</dbReference>
<keyword evidence="3" id="KW-0732">Signal</keyword>
<dbReference type="SMART" id="SM00287">
    <property type="entry name" value="SH3b"/>
    <property type="match status" value="1"/>
</dbReference>
<dbReference type="Gene3D" id="1.10.530.10">
    <property type="match status" value="1"/>
</dbReference>
<dbReference type="Gene3D" id="2.30.30.40">
    <property type="entry name" value="SH3 Domains"/>
    <property type="match status" value="1"/>
</dbReference>
<evidence type="ECO:0000256" key="3">
    <source>
        <dbReference type="ARBA" id="ARBA00022729"/>
    </source>
</evidence>
<reference evidence="9" key="1">
    <citation type="submission" date="2015-07" db="EMBL/GenBank/DDBJ databases">
        <title>Draft Genome Sequence of Oceanobacillus picturae Heshi-B3 that Was Isolated from Fermented Rice Bran with Aging Salted Mackerel, Which Was Named Heshiko as Traditional Fermented Seafood in Japan.</title>
        <authorList>
            <person name="Akuzawa S."/>
            <person name="Nakagawa J."/>
            <person name="Kanekatsu T."/>
            <person name="Kanesaki Y."/>
            <person name="Suzuki T."/>
        </authorList>
    </citation>
    <scope>NUCLEOTIDE SEQUENCE [LARGE SCALE GENOMIC DNA]</scope>
    <source>
        <strain evidence="9">Heshi-B3</strain>
    </source>
</reference>
<feature type="domain" description="SH3b" evidence="7">
    <location>
        <begin position="340"/>
        <end position="404"/>
    </location>
</feature>
<dbReference type="AlphaFoldDB" id="A0A0U9H4I9"/>
<dbReference type="Pfam" id="PF13457">
    <property type="entry name" value="GW"/>
    <property type="match status" value="4"/>
</dbReference>
<dbReference type="Gene3D" id="2.30.30.170">
    <property type="match status" value="4"/>
</dbReference>
<protein>
    <submittedName>
        <fullName evidence="8">Beta-N-acetylglucosaminidase</fullName>
    </submittedName>
</protein>
<evidence type="ECO:0000256" key="2">
    <source>
        <dbReference type="ARBA" id="ARBA00022525"/>
    </source>
</evidence>
<accession>A0A0U9H4I9</accession>
<dbReference type="Pfam" id="PF01832">
    <property type="entry name" value="Glucosaminidase"/>
    <property type="match status" value="1"/>
</dbReference>
<reference evidence="8 9" key="2">
    <citation type="journal article" date="2016" name="Genome Announc.">
        <title>Draft Genome Sequence of Oceanobacillus picturae Heshi-B3, Isolated from Fermented Rice Bran in a Traditional Japanese Seafood Dish.</title>
        <authorList>
            <person name="Akuzawa S."/>
            <person name="Nagaoka J."/>
            <person name="Kanekatsu M."/>
            <person name="Kanesaki Y."/>
            <person name="Suzuki T."/>
        </authorList>
    </citation>
    <scope>NUCLEOTIDE SEQUENCE [LARGE SCALE GENOMIC DNA]</scope>
    <source>
        <strain evidence="8 9">Heshi-B3</strain>
    </source>
</reference>
<comment type="caution">
    <text evidence="8">The sequence shown here is derived from an EMBL/GenBank/DDBJ whole genome shotgun (WGS) entry which is preliminary data.</text>
</comment>
<dbReference type="GO" id="GO:0071555">
    <property type="term" value="P:cell wall organization"/>
    <property type="evidence" value="ECO:0007669"/>
    <property type="project" value="UniProtKB-KW"/>
</dbReference>
<evidence type="ECO:0000256" key="4">
    <source>
        <dbReference type="ARBA" id="ARBA00022801"/>
    </source>
</evidence>
<comment type="subcellular location">
    <subcellularLocation>
        <location evidence="1">Secreted</location>
    </subcellularLocation>
</comment>
<evidence type="ECO:0000256" key="1">
    <source>
        <dbReference type="ARBA" id="ARBA00004613"/>
    </source>
</evidence>
<evidence type="ECO:0000256" key="5">
    <source>
        <dbReference type="ARBA" id="ARBA00023316"/>
    </source>
</evidence>
<organism evidence="8 9">
    <name type="scientific">Oceanobacillus picturae</name>
    <dbReference type="NCBI Taxonomy" id="171693"/>
    <lineage>
        <taxon>Bacteria</taxon>
        <taxon>Bacillati</taxon>
        <taxon>Bacillota</taxon>
        <taxon>Bacilli</taxon>
        <taxon>Bacillales</taxon>
        <taxon>Bacillaceae</taxon>
        <taxon>Oceanobacillus</taxon>
    </lineage>
</organism>
<dbReference type="EMBL" id="BBXV01000011">
    <property type="protein sequence ID" value="GAQ16880.1"/>
    <property type="molecule type" value="Genomic_DNA"/>
</dbReference>
<dbReference type="GO" id="GO:0005576">
    <property type="term" value="C:extracellular region"/>
    <property type="evidence" value="ECO:0007669"/>
    <property type="project" value="UniProtKB-SubCell"/>
</dbReference>
<evidence type="ECO:0000313" key="9">
    <source>
        <dbReference type="Proteomes" id="UP000052946"/>
    </source>
</evidence>
<sequence length="599" mass="67435">MKIYPDVNDRSKSITAGTTYTNHVYYIKRETEIDGKTYYRLSTKPSSGIVGWASSTDITEKAHTVVDKDNKTFYIKGTGSAYSDAWGGRENYVYADLDSYENEEFKVHLTEKVGSTIWYRGELGGKTVWIHPSDLVNYKINRTSKLGHIKSTSVKIYPDVNDRSKSITAGTTYTNHVYYIKRETEIDGKTYYRLSTKPSSGIVGWASSTDITEKAHTVVDKDNKTFYIKGTGSAYSDAWGGRENYVYSNLDTYKFQMFKVHLTEKVGNSIWYRGELSGKKVWINEDYLSAAPFKTVQKTYSKYNLSLDNMVKLQMAVNPQTDKRYKLWIREDAFKGNISNGQGTVQGSNWNLRRGPSTNFQKGGQVGKGTVLPLISSINGSDGYKWYHVRYTSGWVTPDVSDVKYYLNPQNFLDSLKESLQFLKLSESANINENEVNNKILKGKGILEGKAQFFVDGARTYGVNEIYLISHALLETGNGSSSLATGVEYKGKTVYNMYGIGAKDSCPVSCGSEYAYKAGWFTPEAAIIGGAAFVGENYLGVGQDTLYKMRWNPDAADRYGYATHQYATDIGWASKQTVKMYELYSLLEGYNMILDIPEY</sequence>